<dbReference type="EMBL" id="BJWA01000016">
    <property type="protein sequence ID" value="GEL81025.1"/>
    <property type="molecule type" value="Genomic_DNA"/>
</dbReference>
<dbReference type="InterPro" id="IPR025164">
    <property type="entry name" value="Toastrack_DUF4097"/>
</dbReference>
<dbReference type="RefSeq" id="WP_023519070.1">
    <property type="nucleotide sequence ID" value="NZ_AP019810.1"/>
</dbReference>
<evidence type="ECO:0000313" key="3">
    <source>
        <dbReference type="EMBL" id="BBM15243.1"/>
    </source>
</evidence>
<evidence type="ECO:0000313" key="4">
    <source>
        <dbReference type="EMBL" id="GEL81025.1"/>
    </source>
</evidence>
<accession>A0AAI8RAP3</accession>
<dbReference type="Pfam" id="PF13349">
    <property type="entry name" value="DUF4097"/>
    <property type="match status" value="1"/>
</dbReference>
<dbReference type="EMBL" id="AP019810">
    <property type="protein sequence ID" value="BBM15243.1"/>
    <property type="molecule type" value="Genomic_DNA"/>
</dbReference>
<protein>
    <recommendedName>
        <fullName evidence="2">DUF4097 domain-containing protein</fullName>
    </recommendedName>
</protein>
<sequence>MKLKYILGIGLGLMIIGGLTAGLSYASGAQTSLTWEGGPRIIEMTRETKDFSSEKIEKIVVRADHQNIMIQRGVNFEVETSHDKTQKPKINLEDHTLDISADGQTPAVMINMTDTRSMLKITIPKTIFLKELVIEGKNNELFLDEFSSKKINLNLANTWTSINEVSGELLTVENQMGSLDLQEFSIDKVKLATSDGSIIFNDNEKSIKGEVTLHNSSIDFYNNQEQGLAVTLEGDSYINKNYESLTTKTYNQGNKDLKVTAHNSQVNLTNEDYDEPPMDDEDYGEYD</sequence>
<proteinExistence type="predicted"/>
<dbReference type="GeneID" id="60998227"/>
<organism evidence="3 6">
    <name type="scientific">Enterococcus mundtii</name>
    <dbReference type="NCBI Taxonomy" id="53346"/>
    <lineage>
        <taxon>Bacteria</taxon>
        <taxon>Bacillati</taxon>
        <taxon>Bacillota</taxon>
        <taxon>Bacilli</taxon>
        <taxon>Lactobacillales</taxon>
        <taxon>Enterococcaceae</taxon>
        <taxon>Enterococcus</taxon>
    </lineage>
</organism>
<dbReference type="Proteomes" id="UP000509460">
    <property type="component" value="Chromosome"/>
</dbReference>
<dbReference type="Proteomes" id="UP000321175">
    <property type="component" value="Unassembled WGS sequence"/>
</dbReference>
<gene>
    <name evidence="3" type="ORF">EM151A_2052</name>
    <name evidence="4" type="ORF">EMU01_21690</name>
</gene>
<feature type="compositionally biased region" description="Acidic residues" evidence="1">
    <location>
        <begin position="271"/>
        <end position="287"/>
    </location>
</feature>
<evidence type="ECO:0000256" key="1">
    <source>
        <dbReference type="SAM" id="MobiDB-lite"/>
    </source>
</evidence>
<keyword evidence="5" id="KW-1185">Reference proteome</keyword>
<dbReference type="AlphaFoldDB" id="A0AAI8RAP3"/>
<evidence type="ECO:0000313" key="6">
    <source>
        <dbReference type="Proteomes" id="UP000509460"/>
    </source>
</evidence>
<feature type="region of interest" description="Disordered" evidence="1">
    <location>
        <begin position="268"/>
        <end position="287"/>
    </location>
</feature>
<reference evidence="4 5" key="2">
    <citation type="submission" date="2019-07" db="EMBL/GenBank/DDBJ databases">
        <title>Whole genome shotgun sequence of Enterococcus mundtii NBRC 100490.</title>
        <authorList>
            <person name="Hosoyama A."/>
            <person name="Uohara A."/>
            <person name="Ohji S."/>
            <person name="Ichikawa N."/>
        </authorList>
    </citation>
    <scope>NUCLEOTIDE SEQUENCE [LARGE SCALE GENOMIC DNA]</scope>
    <source>
        <strain evidence="4 5">NBRC 100490</strain>
    </source>
</reference>
<reference evidence="3 6" key="1">
    <citation type="submission" date="2019-07" db="EMBL/GenBank/DDBJ databases">
        <title>antibiotic susceptibility of plant-derived lactic acid bacteria.</title>
        <authorList>
            <person name="Sugiyama M."/>
            <person name="Noda M."/>
        </authorList>
    </citation>
    <scope>NUCLEOTIDE SEQUENCE [LARGE SCALE GENOMIC DNA]</scope>
    <source>
        <strain evidence="3 6">15-1A</strain>
    </source>
</reference>
<evidence type="ECO:0000259" key="2">
    <source>
        <dbReference type="Pfam" id="PF13349"/>
    </source>
</evidence>
<evidence type="ECO:0000313" key="5">
    <source>
        <dbReference type="Proteomes" id="UP000321175"/>
    </source>
</evidence>
<feature type="domain" description="DUF4097" evidence="2">
    <location>
        <begin position="56"/>
        <end position="226"/>
    </location>
</feature>
<name>A0AAI8RAP3_ENTMU</name>